<dbReference type="GO" id="GO:0015038">
    <property type="term" value="F:glutathione disulfide oxidoreductase activity"/>
    <property type="evidence" value="ECO:0007669"/>
    <property type="project" value="TreeGrafter"/>
</dbReference>
<accession>A0A835XPF1</accession>
<dbReference type="AlphaFoldDB" id="A0A835XPF1"/>
<dbReference type="PRINTS" id="PR00160">
    <property type="entry name" value="GLUTAREDOXIN"/>
</dbReference>
<evidence type="ECO:0000256" key="3">
    <source>
        <dbReference type="ARBA" id="ARBA00022982"/>
    </source>
</evidence>
<evidence type="ECO:0000256" key="4">
    <source>
        <dbReference type="ARBA" id="ARBA00023157"/>
    </source>
</evidence>
<dbReference type="EMBL" id="JAEHOE010000111">
    <property type="protein sequence ID" value="KAG2486533.1"/>
    <property type="molecule type" value="Genomic_DNA"/>
</dbReference>
<dbReference type="FunFam" id="3.40.30.10:FF:000026">
    <property type="entry name" value="Glutaredoxin 2"/>
    <property type="match status" value="1"/>
</dbReference>
<dbReference type="InterPro" id="IPR014025">
    <property type="entry name" value="Glutaredoxin_subgr"/>
</dbReference>
<dbReference type="CDD" id="cd03419">
    <property type="entry name" value="GRX_GRXh_1_2_like"/>
    <property type="match status" value="1"/>
</dbReference>
<dbReference type="PANTHER" id="PTHR45694">
    <property type="entry name" value="GLUTAREDOXIN 2"/>
    <property type="match status" value="1"/>
</dbReference>
<feature type="domain" description="Glutaredoxin" evidence="6">
    <location>
        <begin position="19"/>
        <end position="82"/>
    </location>
</feature>
<reference evidence="7" key="1">
    <citation type="journal article" date="2020" name="bioRxiv">
        <title>Comparative genomics of Chlamydomonas.</title>
        <authorList>
            <person name="Craig R.J."/>
            <person name="Hasan A.R."/>
            <person name="Ness R.W."/>
            <person name="Keightley P.D."/>
        </authorList>
    </citation>
    <scope>NUCLEOTIDE SEQUENCE</scope>
    <source>
        <strain evidence="7">CCAP 11/70</strain>
    </source>
</reference>
<dbReference type="InterPro" id="IPR011767">
    <property type="entry name" value="GLR_AS"/>
</dbReference>
<dbReference type="InterPro" id="IPR011899">
    <property type="entry name" value="Glutaredoxin_euk/vir"/>
</dbReference>
<sequence length="110" mass="11543">MGKADALKEVQAAVSSNKVLVYSKTSCPYCHKAKNALNTYLKPDQYTVVELDRRSDGSSVQDALGQVTGGRTVPRVFINGRFLGGGDDTAAAAANGTLKKLLVEAGVLQG</sequence>
<evidence type="ECO:0000256" key="2">
    <source>
        <dbReference type="ARBA" id="ARBA00022448"/>
    </source>
</evidence>
<evidence type="ECO:0000256" key="1">
    <source>
        <dbReference type="ARBA" id="ARBA00007190"/>
    </source>
</evidence>
<comment type="caution">
    <text evidence="7">The sequence shown here is derived from an EMBL/GenBank/DDBJ whole genome shotgun (WGS) entry which is preliminary data.</text>
</comment>
<dbReference type="PANTHER" id="PTHR45694:SF5">
    <property type="entry name" value="GLUTAREDOXIN 2"/>
    <property type="match status" value="1"/>
</dbReference>
<dbReference type="NCBIfam" id="TIGR02180">
    <property type="entry name" value="GRX_euk"/>
    <property type="match status" value="1"/>
</dbReference>
<proteinExistence type="inferred from homology"/>
<dbReference type="Pfam" id="PF00462">
    <property type="entry name" value="Glutaredoxin"/>
    <property type="match status" value="1"/>
</dbReference>
<gene>
    <name evidence="7" type="ORF">HYH03_014834</name>
</gene>
<evidence type="ECO:0000313" key="7">
    <source>
        <dbReference type="EMBL" id="KAG2486533.1"/>
    </source>
</evidence>
<dbReference type="GO" id="GO:0005737">
    <property type="term" value="C:cytoplasm"/>
    <property type="evidence" value="ECO:0007669"/>
    <property type="project" value="TreeGrafter"/>
</dbReference>
<organism evidence="7 8">
    <name type="scientific">Edaphochlamys debaryana</name>
    <dbReference type="NCBI Taxonomy" id="47281"/>
    <lineage>
        <taxon>Eukaryota</taxon>
        <taxon>Viridiplantae</taxon>
        <taxon>Chlorophyta</taxon>
        <taxon>core chlorophytes</taxon>
        <taxon>Chlorophyceae</taxon>
        <taxon>CS clade</taxon>
        <taxon>Chlamydomonadales</taxon>
        <taxon>Chlamydomonadales incertae sedis</taxon>
        <taxon>Edaphochlamys</taxon>
    </lineage>
</organism>
<dbReference type="GO" id="GO:0034599">
    <property type="term" value="P:cellular response to oxidative stress"/>
    <property type="evidence" value="ECO:0007669"/>
    <property type="project" value="TreeGrafter"/>
</dbReference>
<dbReference type="PROSITE" id="PS00195">
    <property type="entry name" value="GLUTAREDOXIN_1"/>
    <property type="match status" value="1"/>
</dbReference>
<dbReference type="InterPro" id="IPR036249">
    <property type="entry name" value="Thioredoxin-like_sf"/>
</dbReference>
<keyword evidence="4" id="KW-1015">Disulfide bond</keyword>
<dbReference type="Proteomes" id="UP000612055">
    <property type="component" value="Unassembled WGS sequence"/>
</dbReference>
<dbReference type="OrthoDB" id="418495at2759"/>
<evidence type="ECO:0000256" key="5">
    <source>
        <dbReference type="ARBA" id="ARBA00023284"/>
    </source>
</evidence>
<comment type="similarity">
    <text evidence="1">Belongs to the glutaredoxin family. CPYC subfamily.</text>
</comment>
<evidence type="ECO:0000259" key="6">
    <source>
        <dbReference type="Pfam" id="PF00462"/>
    </source>
</evidence>
<name>A0A835XPF1_9CHLO</name>
<keyword evidence="3" id="KW-0249">Electron transport</keyword>
<dbReference type="PROSITE" id="PS51354">
    <property type="entry name" value="GLUTAREDOXIN_2"/>
    <property type="match status" value="1"/>
</dbReference>
<evidence type="ECO:0000313" key="8">
    <source>
        <dbReference type="Proteomes" id="UP000612055"/>
    </source>
</evidence>
<keyword evidence="5" id="KW-0676">Redox-active center</keyword>
<protein>
    <recommendedName>
        <fullName evidence="6">Glutaredoxin domain-containing protein</fullName>
    </recommendedName>
</protein>
<keyword evidence="8" id="KW-1185">Reference proteome</keyword>
<dbReference type="SUPFAM" id="SSF52833">
    <property type="entry name" value="Thioredoxin-like"/>
    <property type="match status" value="1"/>
</dbReference>
<keyword evidence="2" id="KW-0813">Transport</keyword>
<dbReference type="InterPro" id="IPR002109">
    <property type="entry name" value="Glutaredoxin"/>
</dbReference>
<dbReference type="Gene3D" id="3.40.30.10">
    <property type="entry name" value="Glutaredoxin"/>
    <property type="match status" value="1"/>
</dbReference>